<proteinExistence type="predicted"/>
<dbReference type="Pfam" id="PF26064">
    <property type="entry name" value="DUF8023"/>
    <property type="match status" value="1"/>
</dbReference>
<evidence type="ECO:0000313" key="2">
    <source>
        <dbReference type="EMBL" id="MXR19756.1"/>
    </source>
</evidence>
<keyword evidence="3" id="KW-1185">Reference proteome</keyword>
<feature type="transmembrane region" description="Helical" evidence="1">
    <location>
        <begin position="58"/>
        <end position="78"/>
    </location>
</feature>
<dbReference type="InterPro" id="IPR058336">
    <property type="entry name" value="VP3-like_halobact-type"/>
</dbReference>
<dbReference type="AlphaFoldDB" id="A0A6B0SGL5"/>
<keyword evidence="1" id="KW-0472">Membrane</keyword>
<protein>
    <submittedName>
        <fullName evidence="2">Uncharacterized protein</fullName>
    </submittedName>
</protein>
<organism evidence="2 3">
    <name type="scientific">Halobacterium bonnevillei</name>
    <dbReference type="NCBI Taxonomy" id="2692200"/>
    <lineage>
        <taxon>Archaea</taxon>
        <taxon>Methanobacteriati</taxon>
        <taxon>Methanobacteriota</taxon>
        <taxon>Stenosarchaea group</taxon>
        <taxon>Halobacteria</taxon>
        <taxon>Halobacteriales</taxon>
        <taxon>Halobacteriaceae</taxon>
        <taxon>Halobacterium</taxon>
    </lineage>
</organism>
<keyword evidence="1" id="KW-0812">Transmembrane</keyword>
<comment type="caution">
    <text evidence="2">The sequence shown here is derived from an EMBL/GenBank/DDBJ whole genome shotgun (WGS) entry which is preliminary data.</text>
</comment>
<feature type="transmembrane region" description="Helical" evidence="1">
    <location>
        <begin position="120"/>
        <end position="138"/>
    </location>
</feature>
<dbReference type="Proteomes" id="UP000471521">
    <property type="component" value="Unassembled WGS sequence"/>
</dbReference>
<dbReference type="OrthoDB" id="252419at2157"/>
<gene>
    <name evidence="2" type="ORF">GRX66_03730</name>
</gene>
<dbReference type="RefSeq" id="WP_159525328.1">
    <property type="nucleotide sequence ID" value="NZ_WUUU01000014.1"/>
</dbReference>
<feature type="transmembrane region" description="Helical" evidence="1">
    <location>
        <begin position="23"/>
        <end position="46"/>
    </location>
</feature>
<reference evidence="2 3" key="1">
    <citation type="submission" date="2019-12" db="EMBL/GenBank/DDBJ databases">
        <title>Isolation and characterization of three novel carbon monoxide-oxidizing members of Halobacteria from salione crusts and soils.</title>
        <authorList>
            <person name="Myers M.R."/>
            <person name="King G.M."/>
        </authorList>
    </citation>
    <scope>NUCLEOTIDE SEQUENCE [LARGE SCALE GENOMIC DNA]</scope>
    <source>
        <strain evidence="2 3">PCN9</strain>
    </source>
</reference>
<evidence type="ECO:0000313" key="3">
    <source>
        <dbReference type="Proteomes" id="UP000471521"/>
    </source>
</evidence>
<name>A0A6B0SGL5_9EURY</name>
<evidence type="ECO:0000256" key="1">
    <source>
        <dbReference type="SAM" id="Phobius"/>
    </source>
</evidence>
<keyword evidence="1" id="KW-1133">Transmembrane helix</keyword>
<feature type="transmembrane region" description="Helical" evidence="1">
    <location>
        <begin position="90"/>
        <end position="108"/>
    </location>
</feature>
<dbReference type="EMBL" id="WUUU01000014">
    <property type="protein sequence ID" value="MXR19756.1"/>
    <property type="molecule type" value="Genomic_DNA"/>
</dbReference>
<sequence length="139" mass="14289">MATSNSDLFSLHTKGGFDLQDLIVAPAFSLAAVVLTGIGTFSMFGFSLSETLLSGSGMSVSIAFVIALVALAASWTTNRAGDGWDDLDEIESIAVAAGVIVLFGMAFIPAIQDLVLGSQAIGTVAFLGLSAAYTVTAWY</sequence>
<accession>A0A6B0SGL5</accession>